<feature type="region of interest" description="Disordered" evidence="1">
    <location>
        <begin position="450"/>
        <end position="469"/>
    </location>
</feature>
<dbReference type="GO" id="GO:0043596">
    <property type="term" value="C:nuclear replication fork"/>
    <property type="evidence" value="ECO:0007669"/>
    <property type="project" value="TreeGrafter"/>
</dbReference>
<feature type="region of interest" description="Disordered" evidence="1">
    <location>
        <begin position="245"/>
        <end position="268"/>
    </location>
</feature>
<dbReference type="GO" id="GO:2000001">
    <property type="term" value="P:regulation of DNA damage checkpoint"/>
    <property type="evidence" value="ECO:0007669"/>
    <property type="project" value="TreeGrafter"/>
</dbReference>
<accession>A0A9Q0ITY1</accession>
<dbReference type="AlphaFoldDB" id="A0A9Q0ITY1"/>
<dbReference type="OrthoDB" id="9378993at2759"/>
<dbReference type="Pfam" id="PF15350">
    <property type="entry name" value="ETAA1"/>
    <property type="match status" value="1"/>
</dbReference>
<feature type="region of interest" description="Disordered" evidence="1">
    <location>
        <begin position="173"/>
        <end position="231"/>
    </location>
</feature>
<feature type="region of interest" description="Disordered" evidence="1">
    <location>
        <begin position="508"/>
        <end position="530"/>
    </location>
</feature>
<sequence>HRVGRSLAALAESSESWTGSTARWKADASPSQGSSTPTISTTSTTNPTTTTISTTPTITSTTTTPPRSITWHPPMSAVTNEQRAPAGVARERHQPGGILGTKKRVFKISDIVNRIAPTDARPAESSLLQWIGDSPVMCVPEATPSRPRRRSARQSSVDGLIELARQFDKNMEQSNALAASPSLHGDGPSSSSPEASRPGVSSTANPRRSESQRAEAELRELFDRSTQGFEDDWENDDLLALGMTQEAEPPSRPLPRTPPSGGHTAKSVTTAKPVAVMETVTTGTKVKPVAVMETVTTGTKVKPVAVMETVNTGTKVKPVAVMETVTTGTKVKPVAVMETVTMAKPQPRQTHTVAVQSASGADCSWDEGGDDQLLFQVCADAERLSNSQPTPLATPIDRGRDATAPVAIAGARPGSVACGYGRSHSVPGAIGDSLGYRGWNVQMKGAGGGVNQSALSQSHPGGPVGPGALSHLRDTSGTFQNTGAGFQPQTVIARPPGNYRSHHATFKRHPSDSAILSSRASPGARCSAADIERKRQEALARKRQRMHDSQKQ</sequence>
<dbReference type="PANTHER" id="PTHR16434">
    <property type="entry name" value="EWING'S TUMOR-ASSOCIATED ANTIGEN 1 ETAA1"/>
    <property type="match status" value="1"/>
</dbReference>
<evidence type="ECO:0000256" key="1">
    <source>
        <dbReference type="SAM" id="MobiDB-lite"/>
    </source>
</evidence>
<reference evidence="2" key="1">
    <citation type="submission" date="2022-07" db="EMBL/GenBank/DDBJ databases">
        <title>Chromosome-level genome of Muraenolepis orangiensis.</title>
        <authorList>
            <person name="Kim J."/>
        </authorList>
    </citation>
    <scope>NUCLEOTIDE SEQUENCE</scope>
    <source>
        <strain evidence="2">KU_S4_2022</strain>
        <tissue evidence="2">Muscle</tissue>
    </source>
</reference>
<dbReference type="GO" id="GO:0043539">
    <property type="term" value="F:protein serine/threonine kinase activator activity"/>
    <property type="evidence" value="ECO:0007669"/>
    <property type="project" value="TreeGrafter"/>
</dbReference>
<dbReference type="PANTHER" id="PTHR16434:SF2">
    <property type="entry name" value="EWING'S TUMOR-ASSOCIATED ANTIGEN 1"/>
    <property type="match status" value="1"/>
</dbReference>
<feature type="compositionally biased region" description="Basic and acidic residues" evidence="1">
    <location>
        <begin position="207"/>
        <end position="223"/>
    </location>
</feature>
<protein>
    <submittedName>
        <fullName evidence="2">Uncharacterized protein</fullName>
    </submittedName>
</protein>
<feature type="compositionally biased region" description="Low complexity" evidence="1">
    <location>
        <begin position="1"/>
        <end position="16"/>
    </location>
</feature>
<evidence type="ECO:0000313" key="3">
    <source>
        <dbReference type="Proteomes" id="UP001148018"/>
    </source>
</evidence>
<feature type="compositionally biased region" description="Low complexity" evidence="1">
    <location>
        <begin position="34"/>
        <end position="70"/>
    </location>
</feature>
<dbReference type="Proteomes" id="UP001148018">
    <property type="component" value="Unassembled WGS sequence"/>
</dbReference>
<evidence type="ECO:0000313" key="2">
    <source>
        <dbReference type="EMBL" id="KAJ3610240.1"/>
    </source>
</evidence>
<keyword evidence="3" id="KW-1185">Reference proteome</keyword>
<comment type="caution">
    <text evidence="2">The sequence shown here is derived from an EMBL/GenBank/DDBJ whole genome shotgun (WGS) entry which is preliminary data.</text>
</comment>
<gene>
    <name evidence="2" type="ORF">NHX12_022334</name>
</gene>
<dbReference type="GO" id="GO:0031297">
    <property type="term" value="P:replication fork processing"/>
    <property type="evidence" value="ECO:0007669"/>
    <property type="project" value="TreeGrafter"/>
</dbReference>
<dbReference type="InterPro" id="IPR029406">
    <property type="entry name" value="ETAA1"/>
</dbReference>
<dbReference type="GO" id="GO:0006974">
    <property type="term" value="P:DNA damage response"/>
    <property type="evidence" value="ECO:0007669"/>
    <property type="project" value="TreeGrafter"/>
</dbReference>
<name>A0A9Q0ITY1_9TELE</name>
<feature type="non-terminal residue" evidence="2">
    <location>
        <position position="1"/>
    </location>
</feature>
<dbReference type="EMBL" id="JANIIK010000038">
    <property type="protein sequence ID" value="KAJ3610240.1"/>
    <property type="molecule type" value="Genomic_DNA"/>
</dbReference>
<feature type="region of interest" description="Disordered" evidence="1">
    <location>
        <begin position="1"/>
        <end position="74"/>
    </location>
</feature>
<proteinExistence type="predicted"/>
<organism evidence="2 3">
    <name type="scientific">Muraenolepis orangiensis</name>
    <name type="common">Patagonian moray cod</name>
    <dbReference type="NCBI Taxonomy" id="630683"/>
    <lineage>
        <taxon>Eukaryota</taxon>
        <taxon>Metazoa</taxon>
        <taxon>Chordata</taxon>
        <taxon>Craniata</taxon>
        <taxon>Vertebrata</taxon>
        <taxon>Euteleostomi</taxon>
        <taxon>Actinopterygii</taxon>
        <taxon>Neopterygii</taxon>
        <taxon>Teleostei</taxon>
        <taxon>Neoteleostei</taxon>
        <taxon>Acanthomorphata</taxon>
        <taxon>Zeiogadaria</taxon>
        <taxon>Gadariae</taxon>
        <taxon>Gadiformes</taxon>
        <taxon>Muraenolepidoidei</taxon>
        <taxon>Muraenolepididae</taxon>
        <taxon>Muraenolepis</taxon>
    </lineage>
</organism>
<feature type="compositionally biased region" description="Polar residues" evidence="1">
    <location>
        <begin position="188"/>
        <end position="206"/>
    </location>
</feature>